<dbReference type="InterPro" id="IPR012341">
    <property type="entry name" value="6hp_glycosidase-like_sf"/>
</dbReference>
<dbReference type="EMBL" id="LWQS01000035">
    <property type="protein sequence ID" value="OAN47695.1"/>
    <property type="molecule type" value="Genomic_DNA"/>
</dbReference>
<comment type="caution">
    <text evidence="2">The sequence shown here is derived from an EMBL/GenBank/DDBJ whole genome shotgun (WGS) entry which is preliminary data.</text>
</comment>
<dbReference type="PANTHER" id="PTHR42899:SF1">
    <property type="entry name" value="SPERMATOGENESIS-ASSOCIATED PROTEIN 20"/>
    <property type="match status" value="1"/>
</dbReference>
<dbReference type="GO" id="GO:0005975">
    <property type="term" value="P:carbohydrate metabolic process"/>
    <property type="evidence" value="ECO:0007669"/>
    <property type="project" value="InterPro"/>
</dbReference>
<proteinExistence type="predicted"/>
<dbReference type="InterPro" id="IPR004879">
    <property type="entry name" value="Ssp411-like_TRX"/>
</dbReference>
<dbReference type="Gene3D" id="1.50.10.10">
    <property type="match status" value="1"/>
</dbReference>
<evidence type="ECO:0000259" key="1">
    <source>
        <dbReference type="Pfam" id="PF03190"/>
    </source>
</evidence>
<dbReference type="RefSeq" id="WP_066783557.1">
    <property type="nucleotide sequence ID" value="NZ_LWQS01000035.1"/>
</dbReference>
<protein>
    <submittedName>
        <fullName evidence="2">Thioredoxin</fullName>
    </submittedName>
</protein>
<evidence type="ECO:0000313" key="2">
    <source>
        <dbReference type="EMBL" id="OAN47695.1"/>
    </source>
</evidence>
<dbReference type="Gene3D" id="3.40.30.10">
    <property type="entry name" value="Glutaredoxin"/>
    <property type="match status" value="1"/>
</dbReference>
<dbReference type="STRING" id="1707952.A6A03_09620"/>
<dbReference type="InterPro" id="IPR024705">
    <property type="entry name" value="Ssp411"/>
</dbReference>
<dbReference type="SUPFAM" id="SSF48208">
    <property type="entry name" value="Six-hairpin glycosidases"/>
    <property type="match status" value="1"/>
</dbReference>
<gene>
    <name evidence="2" type="ORF">A6A03_09620</name>
</gene>
<dbReference type="Proteomes" id="UP000078287">
    <property type="component" value="Unassembled WGS sequence"/>
</dbReference>
<evidence type="ECO:0000313" key="3">
    <source>
        <dbReference type="Proteomes" id="UP000078287"/>
    </source>
</evidence>
<reference evidence="2 3" key="1">
    <citation type="submission" date="2016-04" db="EMBL/GenBank/DDBJ databases">
        <title>Chloroflexus islandicus sp. nov., a thermophilic filamentous anoxygenic phototrophic bacterium from geyser Strokkur (Iceland).</title>
        <authorList>
            <person name="Gaisin V.A."/>
            <person name="Kalashnikov A.M."/>
            <person name="Sukhacheva M.V."/>
            <person name="Grouzdev D.S."/>
            <person name="Ivanov T.M."/>
            <person name="Kuznetsov B."/>
            <person name="Gorlenko V.M."/>
        </authorList>
    </citation>
    <scope>NUCLEOTIDE SEQUENCE [LARGE SCALE GENOMIC DNA]</scope>
    <source>
        <strain evidence="3">isl-2</strain>
    </source>
</reference>
<dbReference type="InterPro" id="IPR036249">
    <property type="entry name" value="Thioredoxin-like_sf"/>
</dbReference>
<organism evidence="2 3">
    <name type="scientific">Chloroflexus islandicus</name>
    <dbReference type="NCBI Taxonomy" id="1707952"/>
    <lineage>
        <taxon>Bacteria</taxon>
        <taxon>Bacillati</taxon>
        <taxon>Chloroflexota</taxon>
        <taxon>Chloroflexia</taxon>
        <taxon>Chloroflexales</taxon>
        <taxon>Chloroflexineae</taxon>
        <taxon>Chloroflexaceae</taxon>
        <taxon>Chloroflexus</taxon>
    </lineage>
</organism>
<name>A0A178MI01_9CHLR</name>
<accession>A0A178MI01</accession>
<dbReference type="PANTHER" id="PTHR42899">
    <property type="entry name" value="SPERMATOGENESIS-ASSOCIATED PROTEIN 20"/>
    <property type="match status" value="1"/>
</dbReference>
<dbReference type="Pfam" id="PF03190">
    <property type="entry name" value="Thioredox_DsbH"/>
    <property type="match status" value="1"/>
</dbReference>
<feature type="domain" description="Spermatogenesis-associated protein 20-like TRX" evidence="1">
    <location>
        <begin position="9"/>
        <end position="172"/>
    </location>
</feature>
<sequence>MDAGARPLNRLANEASPYLQQHADNPVDWYPWGEEALERARREDKPILVSIGYAACHWCHVMAHESFADPEVAAIQNEHFINIKVDREERPDLDSIYMAAAQALTGRGGWPLNVFCLPDGTPFYAGTYFPPDAKAARYRMPSWRQVLLSIAEAYRTRRADVTASAHELLDHIKRLAQPLPETASVDGALVMAAAEKIGREFDPQYGGFGDAPKFPQPLVLEFLLRAHLRGDVQALPMLHQTLEQMARGGMYDQVGGGFHRYSVDARWLVPHFEKMLYDNALLAEVYHLAALVTGDPFLARIADETFAYMLRDLRHPDGAFFSSEDADSLPAPGAAHAEEGAFYVWTPDELRLALGDDATLVGAYYGVTRQGNFEGKSILYVPRPPEAVAARLGVPVERLEATVARARPILRAFRERRPRPFRDEKIITAWNAMAIRALATASARVPEYLPAAQQCADFLLTNLRRADGRLLRSWKDGRPGPAGFLDDYALLCDALLELHAASGETRYLATAVELADAMLDLFWDAQAWMFFDTGSDQPALVTRPRDLSDNAVPSGSSAATVALLRLYAITGREIYATRAEQVLQQVAPMLSRFPLGFGRMLCAADLAIGPTRELAIIGPPAHPATQALVAEARAGYWPRLVIARAEPGDPVTALSPLFADRGMIDGQPTAYLCEQFTCLLPVTTPEALRQQLMSAKG</sequence>
<dbReference type="CDD" id="cd02955">
    <property type="entry name" value="SSP411"/>
    <property type="match status" value="1"/>
</dbReference>
<dbReference type="InterPro" id="IPR008928">
    <property type="entry name" value="6-hairpin_glycosidase_sf"/>
</dbReference>
<dbReference type="OrthoDB" id="9762614at2"/>
<dbReference type="AlphaFoldDB" id="A0A178MI01"/>
<keyword evidence="3" id="KW-1185">Reference proteome</keyword>
<dbReference type="SUPFAM" id="SSF52833">
    <property type="entry name" value="Thioredoxin-like"/>
    <property type="match status" value="1"/>
</dbReference>
<dbReference type="PIRSF" id="PIRSF006402">
    <property type="entry name" value="UCP006402_thioredoxin"/>
    <property type="match status" value="1"/>
</dbReference>